<accession>A0A4Z0GLF4</accession>
<evidence type="ECO:0000313" key="2">
    <source>
        <dbReference type="Proteomes" id="UP000297948"/>
    </source>
</evidence>
<dbReference type="AlphaFoldDB" id="A0A4Z0GLF4"/>
<gene>
    <name evidence="1" type="ORF">E4099_23455</name>
</gene>
<sequence length="305" mass="32831">MAHNEKYGTAHRGARRTARRMLRREAPSTVALLADEEDFAAMRRYTSFAFPDHPSYLRQVEGLLKELATERVHTTVALFDPVEYAEYCSHHRLDPDSAESRARYVAEIAAAGGTVVYAGQPVDHLVPQLVDAVARQSTWESATELLTRAGDCPDRGTDLGEAAGRRAALLLRELLAAAGPGRHHLVCSVPAPRALIAALRAEVPPAVDGKAAEPLLVEADALLFSAVLAAGIVTAGPAGVVLRTEAEGLPETVRGWVLEGDWLRPLTEAEVFAAYCTDIRTGEPVPPEHGVAYRAGFPLARPQDP</sequence>
<protein>
    <submittedName>
        <fullName evidence="1">Uncharacterized protein</fullName>
    </submittedName>
</protein>
<dbReference type="OrthoDB" id="3428054at2"/>
<name>A0A4Z0GLF4_9ACTN</name>
<reference evidence="1 2" key="1">
    <citation type="submission" date="2019-03" db="EMBL/GenBank/DDBJ databases">
        <authorList>
            <person name="Gonzalez-Pimentel J.L."/>
        </authorList>
    </citation>
    <scope>NUCLEOTIDE SEQUENCE [LARGE SCALE GENOMIC DNA]</scope>
    <source>
        <strain evidence="1 2">JCM 31289</strain>
    </source>
</reference>
<dbReference type="Proteomes" id="UP000297948">
    <property type="component" value="Unassembled WGS sequence"/>
</dbReference>
<comment type="caution">
    <text evidence="1">The sequence shown here is derived from an EMBL/GenBank/DDBJ whole genome shotgun (WGS) entry which is preliminary data.</text>
</comment>
<evidence type="ECO:0000313" key="1">
    <source>
        <dbReference type="EMBL" id="TGA97577.1"/>
    </source>
</evidence>
<organism evidence="1 2">
    <name type="scientific">Streptomyces palmae</name>
    <dbReference type="NCBI Taxonomy" id="1701085"/>
    <lineage>
        <taxon>Bacteria</taxon>
        <taxon>Bacillati</taxon>
        <taxon>Actinomycetota</taxon>
        <taxon>Actinomycetes</taxon>
        <taxon>Kitasatosporales</taxon>
        <taxon>Streptomycetaceae</taxon>
        <taxon>Streptomyces</taxon>
    </lineage>
</organism>
<proteinExistence type="predicted"/>
<dbReference type="RefSeq" id="WP_135341100.1">
    <property type="nucleotide sequence ID" value="NZ_JBHLTX010000046.1"/>
</dbReference>
<keyword evidence="2" id="KW-1185">Reference proteome</keyword>
<dbReference type="EMBL" id="SRID01000272">
    <property type="protein sequence ID" value="TGA97577.1"/>
    <property type="molecule type" value="Genomic_DNA"/>
</dbReference>